<dbReference type="PROSITE" id="PS50053">
    <property type="entry name" value="UBIQUITIN_2"/>
    <property type="match status" value="1"/>
</dbReference>
<dbReference type="AlphaFoldDB" id="A0A1Y1I7N6"/>
<gene>
    <name evidence="2" type="ORF">KFL_002620180</name>
</gene>
<dbReference type="CDD" id="cd17039">
    <property type="entry name" value="Ubl_ubiquitin_like"/>
    <property type="match status" value="1"/>
</dbReference>
<dbReference type="PANTHER" id="PTHR47725">
    <property type="entry name" value="OS03G0364000 PROTEIN"/>
    <property type="match status" value="1"/>
</dbReference>
<evidence type="ECO:0000259" key="1">
    <source>
        <dbReference type="PROSITE" id="PS50053"/>
    </source>
</evidence>
<sequence length="100" mass="11452">MSMYVRVKHKKVTYFLHVEPSDSILEVKEKLQALSEQPVDQQRLTLVSTGQVLEDGKTLAEQKVENDAVVALQYKLPDSDQYEEIDIQKHDIDDTAEPHS</sequence>
<accession>A0A1Y1I7N6</accession>
<keyword evidence="3" id="KW-1185">Reference proteome</keyword>
<name>A0A1Y1I7N6_KLENI</name>
<organism evidence="2 3">
    <name type="scientific">Klebsormidium nitens</name>
    <name type="common">Green alga</name>
    <name type="synonym">Ulothrix nitens</name>
    <dbReference type="NCBI Taxonomy" id="105231"/>
    <lineage>
        <taxon>Eukaryota</taxon>
        <taxon>Viridiplantae</taxon>
        <taxon>Streptophyta</taxon>
        <taxon>Klebsormidiophyceae</taxon>
        <taxon>Klebsormidiales</taxon>
        <taxon>Klebsormidiaceae</taxon>
        <taxon>Klebsormidium</taxon>
    </lineage>
</organism>
<dbReference type="EMBL" id="DF237211">
    <property type="protein sequence ID" value="GAQ85952.1"/>
    <property type="molecule type" value="Genomic_DNA"/>
</dbReference>
<dbReference type="SUPFAM" id="SSF54236">
    <property type="entry name" value="Ubiquitin-like"/>
    <property type="match status" value="1"/>
</dbReference>
<dbReference type="PANTHER" id="PTHR47725:SF2">
    <property type="entry name" value="UBIQUITIN-LIKE DOMAIN-CONTAINING PROTEIN"/>
    <property type="match status" value="1"/>
</dbReference>
<dbReference type="OMA" id="IHCDPTE"/>
<proteinExistence type="predicted"/>
<reference evidence="2 3" key="1">
    <citation type="journal article" date="2014" name="Nat. Commun.">
        <title>Klebsormidium flaccidum genome reveals primary factors for plant terrestrial adaptation.</title>
        <authorList>
            <person name="Hori K."/>
            <person name="Maruyama F."/>
            <person name="Fujisawa T."/>
            <person name="Togashi T."/>
            <person name="Yamamoto N."/>
            <person name="Seo M."/>
            <person name="Sato S."/>
            <person name="Yamada T."/>
            <person name="Mori H."/>
            <person name="Tajima N."/>
            <person name="Moriyama T."/>
            <person name="Ikeuchi M."/>
            <person name="Watanabe M."/>
            <person name="Wada H."/>
            <person name="Kobayashi K."/>
            <person name="Saito M."/>
            <person name="Masuda T."/>
            <person name="Sasaki-Sekimoto Y."/>
            <person name="Mashiguchi K."/>
            <person name="Awai K."/>
            <person name="Shimojima M."/>
            <person name="Masuda S."/>
            <person name="Iwai M."/>
            <person name="Nobusawa T."/>
            <person name="Narise T."/>
            <person name="Kondo S."/>
            <person name="Saito H."/>
            <person name="Sato R."/>
            <person name="Murakawa M."/>
            <person name="Ihara Y."/>
            <person name="Oshima-Yamada Y."/>
            <person name="Ohtaka K."/>
            <person name="Satoh M."/>
            <person name="Sonobe K."/>
            <person name="Ishii M."/>
            <person name="Ohtani R."/>
            <person name="Kanamori-Sato M."/>
            <person name="Honoki R."/>
            <person name="Miyazaki D."/>
            <person name="Mochizuki H."/>
            <person name="Umetsu J."/>
            <person name="Higashi K."/>
            <person name="Shibata D."/>
            <person name="Kamiya Y."/>
            <person name="Sato N."/>
            <person name="Nakamura Y."/>
            <person name="Tabata S."/>
            <person name="Ida S."/>
            <person name="Kurokawa K."/>
            <person name="Ohta H."/>
        </authorList>
    </citation>
    <scope>NUCLEOTIDE SEQUENCE [LARGE SCALE GENOMIC DNA]</scope>
    <source>
        <strain evidence="2 3">NIES-2285</strain>
    </source>
</reference>
<protein>
    <submittedName>
        <fullName evidence="2">Ubiquitin family protein</fullName>
    </submittedName>
</protein>
<evidence type="ECO:0000313" key="3">
    <source>
        <dbReference type="Proteomes" id="UP000054558"/>
    </source>
</evidence>
<dbReference type="InterPro" id="IPR000626">
    <property type="entry name" value="Ubiquitin-like_dom"/>
</dbReference>
<dbReference type="InterPro" id="IPR029071">
    <property type="entry name" value="Ubiquitin-like_domsf"/>
</dbReference>
<feature type="domain" description="Ubiquitin-like" evidence="1">
    <location>
        <begin position="1"/>
        <end position="79"/>
    </location>
</feature>
<dbReference type="STRING" id="105231.A0A1Y1I7N6"/>
<dbReference type="Pfam" id="PF00240">
    <property type="entry name" value="ubiquitin"/>
    <property type="match status" value="1"/>
</dbReference>
<dbReference type="OrthoDB" id="428577at2759"/>
<dbReference type="Proteomes" id="UP000054558">
    <property type="component" value="Unassembled WGS sequence"/>
</dbReference>
<dbReference type="SMART" id="SM00213">
    <property type="entry name" value="UBQ"/>
    <property type="match status" value="1"/>
</dbReference>
<dbReference type="Gene3D" id="3.10.20.90">
    <property type="entry name" value="Phosphatidylinositol 3-kinase Catalytic Subunit, Chain A, domain 1"/>
    <property type="match status" value="1"/>
</dbReference>
<evidence type="ECO:0000313" key="2">
    <source>
        <dbReference type="EMBL" id="GAQ85952.1"/>
    </source>
</evidence>